<evidence type="ECO:0000259" key="1">
    <source>
        <dbReference type="PROSITE" id="PS50142"/>
    </source>
</evidence>
<dbReference type="OrthoDB" id="67027at2759"/>
<sequence>MNVDSHLAIAQKSIGYTFKDPLLGVEAVQMAGPNTHVTINGQLYIVGLNKRLALVGDAGAALVMCQQWYISQDKFGNPQNAEAWTRTAQGPLTNIGLGKLGRSLGIIDAIITAPGHQGQFGDKMVGTALEGLLGAVYQDGGEEALRLVMEHIGLKHQVVTSKPSLLFRDLLLRANMLLLEPRCRPPRDPHREAPRGPLANRVRPRITSLLT</sequence>
<dbReference type="Gene3D" id="1.10.1520.10">
    <property type="entry name" value="Ribonuclease III domain"/>
    <property type="match status" value="1"/>
</dbReference>
<protein>
    <recommendedName>
        <fullName evidence="1">RNase III domain-containing protein</fullName>
    </recommendedName>
</protein>
<reference evidence="2" key="1">
    <citation type="journal article" date="2020" name="Stud. Mycol.">
        <title>101 Dothideomycetes genomes: a test case for predicting lifestyles and emergence of pathogens.</title>
        <authorList>
            <person name="Haridas S."/>
            <person name="Albert R."/>
            <person name="Binder M."/>
            <person name="Bloem J."/>
            <person name="Labutti K."/>
            <person name="Salamov A."/>
            <person name="Andreopoulos B."/>
            <person name="Baker S."/>
            <person name="Barry K."/>
            <person name="Bills G."/>
            <person name="Bluhm B."/>
            <person name="Cannon C."/>
            <person name="Castanera R."/>
            <person name="Culley D."/>
            <person name="Daum C."/>
            <person name="Ezra D."/>
            <person name="Gonzalez J."/>
            <person name="Henrissat B."/>
            <person name="Kuo A."/>
            <person name="Liang C."/>
            <person name="Lipzen A."/>
            <person name="Lutzoni F."/>
            <person name="Magnuson J."/>
            <person name="Mondo S."/>
            <person name="Nolan M."/>
            <person name="Ohm R."/>
            <person name="Pangilinan J."/>
            <person name="Park H.-J."/>
            <person name="Ramirez L."/>
            <person name="Alfaro M."/>
            <person name="Sun H."/>
            <person name="Tritt A."/>
            <person name="Yoshinaga Y."/>
            <person name="Zwiers L.-H."/>
            <person name="Turgeon B."/>
            <person name="Goodwin S."/>
            <person name="Spatafora J."/>
            <person name="Crous P."/>
            <person name="Grigoriev I."/>
        </authorList>
    </citation>
    <scope>NUCLEOTIDE SEQUENCE</scope>
    <source>
        <strain evidence="2">CBS 107.79</strain>
    </source>
</reference>
<proteinExistence type="predicted"/>
<dbReference type="Proteomes" id="UP000800036">
    <property type="component" value="Unassembled WGS sequence"/>
</dbReference>
<dbReference type="InterPro" id="IPR036389">
    <property type="entry name" value="RNase_III_sf"/>
</dbReference>
<dbReference type="EMBL" id="ML976663">
    <property type="protein sequence ID" value="KAF1977578.1"/>
    <property type="molecule type" value="Genomic_DNA"/>
</dbReference>
<feature type="domain" description="RNase III" evidence="1">
    <location>
        <begin position="97"/>
        <end position="141"/>
    </location>
</feature>
<dbReference type="GO" id="GO:0004525">
    <property type="term" value="F:ribonuclease III activity"/>
    <property type="evidence" value="ECO:0007669"/>
    <property type="project" value="InterPro"/>
</dbReference>
<accession>A0A6A5VLL5</accession>
<keyword evidence="3" id="KW-1185">Reference proteome</keyword>
<evidence type="ECO:0000313" key="2">
    <source>
        <dbReference type="EMBL" id="KAF1977578.1"/>
    </source>
</evidence>
<organism evidence="2 3">
    <name type="scientific">Bimuria novae-zelandiae CBS 107.79</name>
    <dbReference type="NCBI Taxonomy" id="1447943"/>
    <lineage>
        <taxon>Eukaryota</taxon>
        <taxon>Fungi</taxon>
        <taxon>Dikarya</taxon>
        <taxon>Ascomycota</taxon>
        <taxon>Pezizomycotina</taxon>
        <taxon>Dothideomycetes</taxon>
        <taxon>Pleosporomycetidae</taxon>
        <taxon>Pleosporales</taxon>
        <taxon>Massarineae</taxon>
        <taxon>Didymosphaeriaceae</taxon>
        <taxon>Bimuria</taxon>
    </lineage>
</organism>
<evidence type="ECO:0000313" key="3">
    <source>
        <dbReference type="Proteomes" id="UP000800036"/>
    </source>
</evidence>
<dbReference type="InterPro" id="IPR000999">
    <property type="entry name" value="RNase_III_dom"/>
</dbReference>
<dbReference type="SUPFAM" id="SSF69065">
    <property type="entry name" value="RNase III domain-like"/>
    <property type="match status" value="1"/>
</dbReference>
<dbReference type="AlphaFoldDB" id="A0A6A5VLL5"/>
<dbReference type="PROSITE" id="PS50142">
    <property type="entry name" value="RNASE_3_2"/>
    <property type="match status" value="1"/>
</dbReference>
<name>A0A6A5VLL5_9PLEO</name>
<dbReference type="GO" id="GO:0006396">
    <property type="term" value="P:RNA processing"/>
    <property type="evidence" value="ECO:0007669"/>
    <property type="project" value="InterPro"/>
</dbReference>
<gene>
    <name evidence="2" type="ORF">BU23DRAFT_452376</name>
</gene>